<dbReference type="InterPro" id="IPR036047">
    <property type="entry name" value="F-box-like_dom_sf"/>
</dbReference>
<keyword evidence="3" id="KW-1185">Reference proteome</keyword>
<name>A0AAV9XTE0_9PEZI</name>
<dbReference type="Pfam" id="PF12937">
    <property type="entry name" value="F-box-like"/>
    <property type="match status" value="1"/>
</dbReference>
<feature type="domain" description="F-box" evidence="1">
    <location>
        <begin position="14"/>
        <end position="64"/>
    </location>
</feature>
<proteinExistence type="predicted"/>
<dbReference type="Gene3D" id="1.20.1280.50">
    <property type="match status" value="1"/>
</dbReference>
<evidence type="ECO:0000313" key="3">
    <source>
        <dbReference type="Proteomes" id="UP001365542"/>
    </source>
</evidence>
<organism evidence="2 3">
    <name type="scientific">Orbilia ellipsospora</name>
    <dbReference type="NCBI Taxonomy" id="2528407"/>
    <lineage>
        <taxon>Eukaryota</taxon>
        <taxon>Fungi</taxon>
        <taxon>Dikarya</taxon>
        <taxon>Ascomycota</taxon>
        <taxon>Pezizomycotina</taxon>
        <taxon>Orbiliomycetes</taxon>
        <taxon>Orbiliales</taxon>
        <taxon>Orbiliaceae</taxon>
        <taxon>Orbilia</taxon>
    </lineage>
</organism>
<comment type="caution">
    <text evidence="2">The sequence shown here is derived from an EMBL/GenBank/DDBJ whole genome shotgun (WGS) entry which is preliminary data.</text>
</comment>
<evidence type="ECO:0000259" key="1">
    <source>
        <dbReference type="PROSITE" id="PS50181"/>
    </source>
</evidence>
<gene>
    <name evidence="2" type="ORF">TWF694_006934</name>
</gene>
<reference evidence="2 3" key="1">
    <citation type="submission" date="2019-10" db="EMBL/GenBank/DDBJ databases">
        <authorList>
            <person name="Palmer J.M."/>
        </authorList>
    </citation>
    <scope>NUCLEOTIDE SEQUENCE [LARGE SCALE GENOMIC DNA]</scope>
    <source>
        <strain evidence="2 3">TWF694</strain>
    </source>
</reference>
<dbReference type="SUPFAM" id="SSF81383">
    <property type="entry name" value="F-box domain"/>
    <property type="match status" value="1"/>
</dbReference>
<dbReference type="EMBL" id="JAVHJO010000002">
    <property type="protein sequence ID" value="KAK6543003.1"/>
    <property type="molecule type" value="Genomic_DNA"/>
</dbReference>
<sequence>MVATAALMSTGPRKLSLSDLPTELHAKILYYLPWKSHIPCMQVCTRWLEILCGDCFKDARYIDVYQPRYHRLFTEPDPTNLRILKFTLSGKEVGAISIASHPAAGNMVPSLDDLEDKVLEELELRQDGILADNLFYHKNVRILSEEDRREYTFEGSIDLEIEGIKLSIQCIDPDSGTNKLDKKEYLSLNETPEFSEMTLKGFLTFVAEFATKDEFLKDYKTIDMELGVDSWPVSNTEWFYLRLKNIEWADGRSIQGHQSVYGQEAYLEEEIGGSEWEISGSGWNEAATAGAWDD</sequence>
<accession>A0AAV9XTE0</accession>
<protein>
    <recommendedName>
        <fullName evidence="1">F-box domain-containing protein</fullName>
    </recommendedName>
</protein>
<dbReference type="InterPro" id="IPR001810">
    <property type="entry name" value="F-box_dom"/>
</dbReference>
<evidence type="ECO:0000313" key="2">
    <source>
        <dbReference type="EMBL" id="KAK6543003.1"/>
    </source>
</evidence>
<dbReference type="Proteomes" id="UP001365542">
    <property type="component" value="Unassembled WGS sequence"/>
</dbReference>
<dbReference type="AlphaFoldDB" id="A0AAV9XTE0"/>
<dbReference type="PROSITE" id="PS50181">
    <property type="entry name" value="FBOX"/>
    <property type="match status" value="1"/>
</dbReference>